<feature type="region of interest" description="Disordered" evidence="1">
    <location>
        <begin position="152"/>
        <end position="184"/>
    </location>
</feature>
<accession>A0A9Q8QLH5</accession>
<feature type="compositionally biased region" description="Polar residues" evidence="1">
    <location>
        <begin position="440"/>
        <end position="450"/>
    </location>
</feature>
<feature type="region of interest" description="Disordered" evidence="1">
    <location>
        <begin position="386"/>
        <end position="451"/>
    </location>
</feature>
<feature type="compositionally biased region" description="Pro residues" evidence="1">
    <location>
        <begin position="42"/>
        <end position="52"/>
    </location>
</feature>
<feature type="region of interest" description="Disordered" evidence="1">
    <location>
        <begin position="1"/>
        <end position="70"/>
    </location>
</feature>
<name>A0A9Q8QLH5_9HYPO</name>
<evidence type="ECO:0008006" key="4">
    <source>
        <dbReference type="Google" id="ProtNLM"/>
    </source>
</evidence>
<reference evidence="2" key="1">
    <citation type="submission" date="2021-11" db="EMBL/GenBank/DDBJ databases">
        <title>Purpureocillium_takamizusanense_genome.</title>
        <authorList>
            <person name="Nguyen N.-H."/>
        </authorList>
    </citation>
    <scope>NUCLEOTIDE SEQUENCE</scope>
    <source>
        <strain evidence="2">PT3</strain>
    </source>
</reference>
<feature type="region of interest" description="Disordered" evidence="1">
    <location>
        <begin position="820"/>
        <end position="898"/>
    </location>
</feature>
<dbReference type="Proteomes" id="UP000829364">
    <property type="component" value="Chromosome 6"/>
</dbReference>
<evidence type="ECO:0000256" key="1">
    <source>
        <dbReference type="SAM" id="MobiDB-lite"/>
    </source>
</evidence>
<feature type="compositionally biased region" description="Polar residues" evidence="1">
    <location>
        <begin position="834"/>
        <end position="850"/>
    </location>
</feature>
<feature type="compositionally biased region" description="Basic and acidic residues" evidence="1">
    <location>
        <begin position="246"/>
        <end position="255"/>
    </location>
</feature>
<feature type="compositionally biased region" description="Basic and acidic residues" evidence="1">
    <location>
        <begin position="152"/>
        <end position="171"/>
    </location>
</feature>
<dbReference type="KEGG" id="ptkz:JDV02_006773"/>
<feature type="region of interest" description="Disordered" evidence="1">
    <location>
        <begin position="222"/>
        <end position="257"/>
    </location>
</feature>
<dbReference type="RefSeq" id="XP_047844188.1">
    <property type="nucleotide sequence ID" value="XM_047988196.1"/>
</dbReference>
<sequence length="994" mass="108533">MDVISLLNQPSGPSCHKASSRESTPPSTARGSSTVPSTALPTPSPETTPPPSHSEGTHIKGRKPWNAGGYSLPLQIVPKLRSTSTSISEQFESDVSYDLTPGTSMHSRNGSIDSDVVPPRELGFFTRPELVRAATTDLGNRRTDTCERRFEYGEERARDHDRSEPSRHKFSDSNSSLSSYSSWQSRSHSRISSVTTVGGPPSFGSSLADRPILESKGGECEAVAHPPKRLPSHSSFSGNARHRLPGHPESDELERPASPTDAVLLMKTPSRSHQSIESPWDPVSSTGPFPDRSLSLSTEQRFPFIVDQIRQSYHHGLSPFLCAIARYRQLDQELTRTFLFSQPFSRTAHLFSTARLHKRATSAPDFAAAPASLVLTHTSTPAYSGLLPPPHQTTAMSATSSPVPRGEPTPISQTALGRPDEAHRAASARAEPERLGCQGPSRTVPSSPLNSAAGVLTSVPRSISLVDDDIDFSTDTPEEPRCMFVANCDTGSQLRKAISHLFGRNKSCTLKIPKDVWVYYCRKHYQRIRYRNARTYPSNQMELVKVQIVRLQRWSEANKAKGGGPCIKRWTLSLRKREQNRLENGKGAVDEGDEDNMASQGGSAVPEWIIQLLGDGYTTEKMLDIAERLHQEIARGSLSTVPEIEFLPDIVDGENGTSKPVRARRQDSGSKTPKRKALDLPGPFRHDPASGDVLSDEHDEGEEIGDLLVHSGKRARIAKTSGRLPYYGAQDSSDPRHSQPTHGYMVPVYEDGYGRAMFPPRAPHVVPKMNPIEYSHAQTPRDYDQLAQSPFEHHSQHHTMGDVFHRSTAAAYGSESARYAPSHVGMDSQPALPSISSRVSSAAGLQQSGPTGRAHAVGLNSHVSARPSHHRSASAYSVASRNAPTPTRPSSSGTGDQAGFVRREMPEAMYSISSRSPQSFTARDRWAAPSYSPNRPWPHEYGQAFAPRQQVVQQSPGHSQATHMQTTSPRAAAAYGSVNQAAAAGEGRTRPDDV</sequence>
<feature type="region of interest" description="Disordered" evidence="1">
    <location>
        <begin position="949"/>
        <end position="994"/>
    </location>
</feature>
<gene>
    <name evidence="2" type="ORF">JDV02_006773</name>
</gene>
<dbReference type="EMBL" id="CP086359">
    <property type="protein sequence ID" value="UNI20707.1"/>
    <property type="molecule type" value="Genomic_DNA"/>
</dbReference>
<feature type="compositionally biased region" description="Basic and acidic residues" evidence="1">
    <location>
        <begin position="418"/>
        <end position="434"/>
    </location>
</feature>
<feature type="compositionally biased region" description="Polar residues" evidence="1">
    <location>
        <begin position="950"/>
        <end position="969"/>
    </location>
</feature>
<dbReference type="OrthoDB" id="4161595at2759"/>
<evidence type="ECO:0000313" key="2">
    <source>
        <dbReference type="EMBL" id="UNI20707.1"/>
    </source>
</evidence>
<feature type="compositionally biased region" description="Low complexity" evidence="1">
    <location>
        <begin position="172"/>
        <end position="184"/>
    </location>
</feature>
<feature type="compositionally biased region" description="Polar residues" evidence="1">
    <location>
        <begin position="879"/>
        <end position="895"/>
    </location>
</feature>
<feature type="compositionally biased region" description="Polar residues" evidence="1">
    <location>
        <begin position="21"/>
        <end position="35"/>
    </location>
</feature>
<dbReference type="AlphaFoldDB" id="A0A9Q8QLH5"/>
<keyword evidence="3" id="KW-1185">Reference proteome</keyword>
<dbReference type="GeneID" id="72068722"/>
<proteinExistence type="predicted"/>
<feature type="compositionally biased region" description="Polar residues" evidence="1">
    <location>
        <begin position="1"/>
        <end position="12"/>
    </location>
</feature>
<evidence type="ECO:0000313" key="3">
    <source>
        <dbReference type="Proteomes" id="UP000829364"/>
    </source>
</evidence>
<organism evidence="2 3">
    <name type="scientific">Purpureocillium takamizusanense</name>
    <dbReference type="NCBI Taxonomy" id="2060973"/>
    <lineage>
        <taxon>Eukaryota</taxon>
        <taxon>Fungi</taxon>
        <taxon>Dikarya</taxon>
        <taxon>Ascomycota</taxon>
        <taxon>Pezizomycotina</taxon>
        <taxon>Sordariomycetes</taxon>
        <taxon>Hypocreomycetidae</taxon>
        <taxon>Hypocreales</taxon>
        <taxon>Ophiocordycipitaceae</taxon>
        <taxon>Purpureocillium</taxon>
    </lineage>
</organism>
<feature type="compositionally biased region" description="Polar residues" evidence="1">
    <location>
        <begin position="392"/>
        <end position="402"/>
    </location>
</feature>
<protein>
    <recommendedName>
        <fullName evidence="4">ORP1 like protein</fullName>
    </recommendedName>
</protein>
<feature type="region of interest" description="Disordered" evidence="1">
    <location>
        <begin position="649"/>
        <end position="701"/>
    </location>
</feature>